<dbReference type="KEGG" id="nah:F5544_41415"/>
<accession>A0A6G9YT70</accession>
<dbReference type="RefSeq" id="WP_167478226.1">
    <property type="nucleotide sequence ID" value="NZ_CP046172.1"/>
</dbReference>
<gene>
    <name evidence="1" type="ORF">F5544_41415</name>
</gene>
<organism evidence="1 2">
    <name type="scientific">Nocardia arthritidis</name>
    <dbReference type="NCBI Taxonomy" id="228602"/>
    <lineage>
        <taxon>Bacteria</taxon>
        <taxon>Bacillati</taxon>
        <taxon>Actinomycetota</taxon>
        <taxon>Actinomycetes</taxon>
        <taxon>Mycobacteriales</taxon>
        <taxon>Nocardiaceae</taxon>
        <taxon>Nocardia</taxon>
    </lineage>
</organism>
<dbReference type="EMBL" id="CP046172">
    <property type="protein sequence ID" value="QIS16093.1"/>
    <property type="molecule type" value="Genomic_DNA"/>
</dbReference>
<evidence type="ECO:0000313" key="1">
    <source>
        <dbReference type="EMBL" id="QIS16093.1"/>
    </source>
</evidence>
<dbReference type="AlphaFoldDB" id="A0A6G9YT70"/>
<keyword evidence="2" id="KW-1185">Reference proteome</keyword>
<reference evidence="1 2" key="1">
    <citation type="journal article" date="2019" name="ACS Chem. Biol.">
        <title>Identification and Mobilization of a Cryptic Antibiotic Biosynthesis Gene Locus from a Human-Pathogenic Nocardia Isolate.</title>
        <authorList>
            <person name="Herisse M."/>
            <person name="Ishida K."/>
            <person name="Porter J.L."/>
            <person name="Howden B."/>
            <person name="Hertweck C."/>
            <person name="Stinear T.P."/>
            <person name="Pidot S.J."/>
        </authorList>
    </citation>
    <scope>NUCLEOTIDE SEQUENCE [LARGE SCALE GENOMIC DNA]</scope>
    <source>
        <strain evidence="1 2">AUSMDU00012717</strain>
    </source>
</reference>
<sequence>MEKFDAWLNQIHHWEDQFDYRAIYSAYLNAAGGTESESIESTCRRRPDGGYEIYAGRETIALADDIEREALAAHIAHRYCGDRYPDMEAWHWQQHDWYVEDLRAWTSADGWSSQAKPPA</sequence>
<protein>
    <submittedName>
        <fullName evidence="1">Uncharacterized protein</fullName>
    </submittedName>
</protein>
<proteinExistence type="predicted"/>
<evidence type="ECO:0000313" key="2">
    <source>
        <dbReference type="Proteomes" id="UP000503540"/>
    </source>
</evidence>
<dbReference type="Proteomes" id="UP000503540">
    <property type="component" value="Chromosome"/>
</dbReference>
<name>A0A6G9YT70_9NOCA</name>